<accession>A0ABW3QVK8</accession>
<dbReference type="RefSeq" id="WP_380724299.1">
    <property type="nucleotide sequence ID" value="NZ_JBHTLK010000081.1"/>
</dbReference>
<evidence type="ECO:0000313" key="2">
    <source>
        <dbReference type="Proteomes" id="UP001597168"/>
    </source>
</evidence>
<protein>
    <submittedName>
        <fullName evidence="1">Transcriptional regulator</fullName>
    </submittedName>
</protein>
<proteinExistence type="predicted"/>
<gene>
    <name evidence="1" type="ORF">ACFQ3T_17275</name>
</gene>
<dbReference type="Proteomes" id="UP001597168">
    <property type="component" value="Unassembled WGS sequence"/>
</dbReference>
<name>A0ABW3QVK8_9PSEU</name>
<evidence type="ECO:0000313" key="1">
    <source>
        <dbReference type="EMBL" id="MFD1148884.1"/>
    </source>
</evidence>
<organism evidence="1 2">
    <name type="scientific">Saccharothrix hoggarensis</name>
    <dbReference type="NCBI Taxonomy" id="913853"/>
    <lineage>
        <taxon>Bacteria</taxon>
        <taxon>Bacillati</taxon>
        <taxon>Actinomycetota</taxon>
        <taxon>Actinomycetes</taxon>
        <taxon>Pseudonocardiales</taxon>
        <taxon>Pseudonocardiaceae</taxon>
        <taxon>Saccharothrix</taxon>
    </lineage>
</organism>
<dbReference type="EMBL" id="JBHTLK010000081">
    <property type="protein sequence ID" value="MFD1148884.1"/>
    <property type="molecule type" value="Genomic_DNA"/>
</dbReference>
<keyword evidence="2" id="KW-1185">Reference proteome</keyword>
<comment type="caution">
    <text evidence="1">The sequence shown here is derived from an EMBL/GenBank/DDBJ whole genome shotgun (WGS) entry which is preliminary data.</text>
</comment>
<sequence>MTAAVTAGPRYAVRLRADAFGRAVALAGFRSEYALAKVMGVNRSTVKRVRAGEQLPGAGFIGGALKALAPLAFEDLFEVDHNG</sequence>
<reference evidence="2" key="1">
    <citation type="journal article" date="2019" name="Int. J. Syst. Evol. Microbiol.">
        <title>The Global Catalogue of Microorganisms (GCM) 10K type strain sequencing project: providing services to taxonomists for standard genome sequencing and annotation.</title>
        <authorList>
            <consortium name="The Broad Institute Genomics Platform"/>
            <consortium name="The Broad Institute Genome Sequencing Center for Infectious Disease"/>
            <person name="Wu L."/>
            <person name="Ma J."/>
        </authorList>
    </citation>
    <scope>NUCLEOTIDE SEQUENCE [LARGE SCALE GENOMIC DNA]</scope>
    <source>
        <strain evidence="2">CCUG 60214</strain>
    </source>
</reference>